<dbReference type="GO" id="GO:0015288">
    <property type="term" value="F:porin activity"/>
    <property type="evidence" value="ECO:0007669"/>
    <property type="project" value="TreeGrafter"/>
</dbReference>
<reference evidence="9 10" key="1">
    <citation type="submission" date="2020-06" db="EMBL/GenBank/DDBJ databases">
        <authorList>
            <person name="Criscuolo A."/>
        </authorList>
    </citation>
    <scope>NUCLEOTIDE SEQUENCE [LARGE SCALE GENOMIC DNA]</scope>
    <source>
        <strain evidence="10">CIP 110025</strain>
    </source>
</reference>
<gene>
    <name evidence="9" type="ORF">FLACHUCJ7_00630</name>
</gene>
<dbReference type="InterPro" id="IPR051906">
    <property type="entry name" value="TolC-like"/>
</dbReference>
<dbReference type="Pfam" id="PF02321">
    <property type="entry name" value="OEP"/>
    <property type="match status" value="2"/>
</dbReference>
<dbReference type="PANTHER" id="PTHR30026">
    <property type="entry name" value="OUTER MEMBRANE PROTEIN TOLC"/>
    <property type="match status" value="1"/>
</dbReference>
<evidence type="ECO:0000256" key="3">
    <source>
        <dbReference type="ARBA" id="ARBA00022448"/>
    </source>
</evidence>
<comment type="similarity">
    <text evidence="2">Belongs to the outer membrane factor (OMF) (TC 1.B.17) family.</text>
</comment>
<evidence type="ECO:0000256" key="6">
    <source>
        <dbReference type="ARBA" id="ARBA00023136"/>
    </source>
</evidence>
<comment type="caution">
    <text evidence="9">The sequence shown here is derived from an EMBL/GenBank/DDBJ whole genome shotgun (WGS) entry which is preliminary data.</text>
</comment>
<keyword evidence="8" id="KW-0732">Signal</keyword>
<dbReference type="EMBL" id="CAIJDO010000074">
    <property type="protein sequence ID" value="CAD0001762.1"/>
    <property type="molecule type" value="Genomic_DNA"/>
</dbReference>
<sequence>MKRIILIFLCIIGLSVNAQVTTLTLKDAVSYALQNKADAKKAKLEVENSEYQIQEVRSRALPQISANGNLTYNPVIQTTVIDGAAFNAPGTTIQAAFGQKWTSTAGVSLTQALFDLSVFTGLKAAKSTRQFYQINDKLTEEQVIERVANNYYQVYVQRQKLILLDSNYVNTTKVRDIIKGQFDNGLAKKIDLDRVSVKLSNISTQRQQILNAVQLQENALKFYIGMPMETQIEIPQSEFEVTPAALSEAPNTANRTEYLLLKKQEELLMFQKKSVEAEYYPTLSLSAGYNYIGQGPEMPWFAKPADGVYWSDYSSIGLNLRVPIFTGFGTRSRVRQADVKIRTLQEDIKDTQLSLDLEYKNAKTQIENSLITIENQRENMTLAGEILSNTKNNYLQGLASLTDLLDAENASIEAQNNYTAAILDYKLAEVALIKSKGELKTLIK</sequence>
<dbReference type="RefSeq" id="WP_031454085.1">
    <property type="nucleotide sequence ID" value="NZ_CAIJDO010000074.1"/>
</dbReference>
<evidence type="ECO:0000256" key="7">
    <source>
        <dbReference type="ARBA" id="ARBA00023237"/>
    </source>
</evidence>
<comment type="subcellular location">
    <subcellularLocation>
        <location evidence="1">Cell outer membrane</location>
    </subcellularLocation>
</comment>
<evidence type="ECO:0000256" key="2">
    <source>
        <dbReference type="ARBA" id="ARBA00007613"/>
    </source>
</evidence>
<evidence type="ECO:0000256" key="1">
    <source>
        <dbReference type="ARBA" id="ARBA00004442"/>
    </source>
</evidence>
<evidence type="ECO:0000256" key="4">
    <source>
        <dbReference type="ARBA" id="ARBA00022452"/>
    </source>
</evidence>
<protein>
    <submittedName>
        <fullName evidence="9">Transporter</fullName>
    </submittedName>
</protein>
<dbReference type="Proteomes" id="UP000556700">
    <property type="component" value="Unassembled WGS sequence"/>
</dbReference>
<evidence type="ECO:0000256" key="5">
    <source>
        <dbReference type="ARBA" id="ARBA00022692"/>
    </source>
</evidence>
<dbReference type="Gene3D" id="1.20.1600.10">
    <property type="entry name" value="Outer membrane efflux proteins (OEP)"/>
    <property type="match status" value="1"/>
</dbReference>
<evidence type="ECO:0000256" key="8">
    <source>
        <dbReference type="SAM" id="SignalP"/>
    </source>
</evidence>
<evidence type="ECO:0000313" key="9">
    <source>
        <dbReference type="EMBL" id="CAD0001762.1"/>
    </source>
</evidence>
<keyword evidence="10" id="KW-1185">Reference proteome</keyword>
<keyword evidence="6" id="KW-0472">Membrane</keyword>
<feature type="chain" id="PRO_5027991063" evidence="8">
    <location>
        <begin position="19"/>
        <end position="444"/>
    </location>
</feature>
<dbReference type="GO" id="GO:0009279">
    <property type="term" value="C:cell outer membrane"/>
    <property type="evidence" value="ECO:0007669"/>
    <property type="project" value="UniProtKB-SubCell"/>
</dbReference>
<accession>A0A6V6YSV1</accession>
<dbReference type="GO" id="GO:1990281">
    <property type="term" value="C:efflux pump complex"/>
    <property type="evidence" value="ECO:0007669"/>
    <property type="project" value="TreeGrafter"/>
</dbReference>
<feature type="signal peptide" evidence="8">
    <location>
        <begin position="1"/>
        <end position="18"/>
    </location>
</feature>
<dbReference type="InterPro" id="IPR003423">
    <property type="entry name" value="OMP_efflux"/>
</dbReference>
<evidence type="ECO:0000313" key="10">
    <source>
        <dbReference type="Proteomes" id="UP000556700"/>
    </source>
</evidence>
<keyword evidence="5" id="KW-0812">Transmembrane</keyword>
<name>A0A6V6YSV1_9FLAO</name>
<proteinExistence type="inferred from homology"/>
<keyword evidence="4" id="KW-1134">Transmembrane beta strand</keyword>
<dbReference type="GO" id="GO:0015562">
    <property type="term" value="F:efflux transmembrane transporter activity"/>
    <property type="evidence" value="ECO:0007669"/>
    <property type="project" value="InterPro"/>
</dbReference>
<keyword evidence="7" id="KW-0998">Cell outer membrane</keyword>
<dbReference type="PANTHER" id="PTHR30026:SF20">
    <property type="entry name" value="OUTER MEMBRANE PROTEIN TOLC"/>
    <property type="match status" value="1"/>
</dbReference>
<dbReference type="SUPFAM" id="SSF56954">
    <property type="entry name" value="Outer membrane efflux proteins (OEP)"/>
    <property type="match status" value="1"/>
</dbReference>
<keyword evidence="3" id="KW-0813">Transport</keyword>
<dbReference type="AlphaFoldDB" id="A0A6V6YSV1"/>
<organism evidence="9 10">
    <name type="scientific">Flavobacterium chungangense</name>
    <dbReference type="NCBI Taxonomy" id="554283"/>
    <lineage>
        <taxon>Bacteria</taxon>
        <taxon>Pseudomonadati</taxon>
        <taxon>Bacteroidota</taxon>
        <taxon>Flavobacteriia</taxon>
        <taxon>Flavobacteriales</taxon>
        <taxon>Flavobacteriaceae</taxon>
        <taxon>Flavobacterium</taxon>
    </lineage>
</organism>